<dbReference type="RefSeq" id="WP_013926656.1">
    <property type="nucleotide sequence ID" value="NC_015703.1"/>
</dbReference>
<organism evidence="1 2">
    <name type="scientific">Runella slithyformis (strain ATCC 29530 / DSM 19594 / LMG 11500 / NCIMB 11436 / LSU 4)</name>
    <dbReference type="NCBI Taxonomy" id="761193"/>
    <lineage>
        <taxon>Bacteria</taxon>
        <taxon>Pseudomonadati</taxon>
        <taxon>Bacteroidota</taxon>
        <taxon>Cytophagia</taxon>
        <taxon>Cytophagales</taxon>
        <taxon>Spirosomataceae</taxon>
        <taxon>Runella</taxon>
    </lineage>
</organism>
<accession>A0A7U4E4B5</accession>
<sequence length="119" mass="13140">MDTTALVNRLKTLFLNEKSKGLVVDAIGLAPAYGGLVSDSFVLGVSAPSMAMIDCYDKMDIIIDLLFANLNQSERKMIDRVRVYDSINELKSHAENDFDDSSCACERPLQLNAALYEMA</sequence>
<evidence type="ECO:0000313" key="1">
    <source>
        <dbReference type="EMBL" id="AEI47336.1"/>
    </source>
</evidence>
<reference evidence="1 2" key="2">
    <citation type="journal article" date="2012" name="Stand. Genomic Sci.">
        <title>Complete genome sequence of the aquatic bacterium Runella slithyformis type strain (LSU 4(T)).</title>
        <authorList>
            <person name="Copeland A."/>
            <person name="Zhang X."/>
            <person name="Misra M."/>
            <person name="Lapidus A."/>
            <person name="Nolan M."/>
            <person name="Lucas S."/>
            <person name="Deshpande S."/>
            <person name="Cheng J.F."/>
            <person name="Tapia R."/>
            <person name="Goodwin L.A."/>
            <person name="Pitluck S."/>
            <person name="Liolios K."/>
            <person name="Pagani I."/>
            <person name="Ivanova N."/>
            <person name="Mikhailova N."/>
            <person name="Pati A."/>
            <person name="Chen A."/>
            <person name="Palaniappan K."/>
            <person name="Land M."/>
            <person name="Hauser L."/>
            <person name="Pan C."/>
            <person name="Jeffries C.D."/>
            <person name="Detter J.C."/>
            <person name="Brambilla E.M."/>
            <person name="Rohde M."/>
            <person name="Djao O.D."/>
            <person name="Goker M."/>
            <person name="Sikorski J."/>
            <person name="Tindall B.J."/>
            <person name="Woyke T."/>
            <person name="Bristow J."/>
            <person name="Eisen J.A."/>
            <person name="Markowitz V."/>
            <person name="Hugenholtz P."/>
            <person name="Kyrpides N.C."/>
            <person name="Klenk H.P."/>
            <person name="Mavromatis K."/>
        </authorList>
    </citation>
    <scope>NUCLEOTIDE SEQUENCE [LARGE SCALE GENOMIC DNA]</scope>
    <source>
        <strain evidence="2">ATCC 29530 / DSM 19594 / LMG 11500 / NCIMB 11436 / LSU 4</strain>
    </source>
</reference>
<protein>
    <submittedName>
        <fullName evidence="1">Uncharacterized protein</fullName>
    </submittedName>
</protein>
<dbReference type="KEGG" id="rsi:Runsl_0899"/>
<dbReference type="Proteomes" id="UP000000493">
    <property type="component" value="Chromosome"/>
</dbReference>
<name>A0A7U4E4B5_RUNSL</name>
<evidence type="ECO:0000313" key="2">
    <source>
        <dbReference type="Proteomes" id="UP000000493"/>
    </source>
</evidence>
<reference evidence="2" key="1">
    <citation type="submission" date="2011-06" db="EMBL/GenBank/DDBJ databases">
        <title>The complete genome of chromosome of Runella slithyformis DSM 19594.</title>
        <authorList>
            <consortium name="US DOE Joint Genome Institute (JGI-PGF)"/>
            <person name="Lucas S."/>
            <person name="Han J."/>
            <person name="Lapidus A."/>
            <person name="Bruce D."/>
            <person name="Goodwin L."/>
            <person name="Pitluck S."/>
            <person name="Peters L."/>
            <person name="Kyrpides N."/>
            <person name="Mavromatis K."/>
            <person name="Ivanova N."/>
            <person name="Ovchinnikova G."/>
            <person name="Zhang X."/>
            <person name="Misra M."/>
            <person name="Detter J.C."/>
            <person name="Tapia R."/>
            <person name="Han C."/>
            <person name="Land M."/>
            <person name="Hauser L."/>
            <person name="Markowitz V."/>
            <person name="Cheng J.-F."/>
            <person name="Hugenholtz P."/>
            <person name="Woyke T."/>
            <person name="Wu D."/>
            <person name="Tindall B."/>
            <person name="Faehrich R."/>
            <person name="Brambilla E."/>
            <person name="Klenk H.-P."/>
            <person name="Eisen J.A."/>
        </authorList>
    </citation>
    <scope>NUCLEOTIDE SEQUENCE [LARGE SCALE GENOMIC DNA]</scope>
    <source>
        <strain evidence="2">ATCC 29530 / DSM 19594 / LMG 11500 / NCIMB 11436 / LSU 4</strain>
    </source>
</reference>
<gene>
    <name evidence="1" type="ordered locus">Runsl_0899</name>
</gene>
<keyword evidence="2" id="KW-1185">Reference proteome</keyword>
<dbReference type="EMBL" id="CP002859">
    <property type="protein sequence ID" value="AEI47336.1"/>
    <property type="molecule type" value="Genomic_DNA"/>
</dbReference>
<dbReference type="AlphaFoldDB" id="A0A7U4E4B5"/>
<proteinExistence type="predicted"/>